<dbReference type="Pfam" id="PF13360">
    <property type="entry name" value="PQQ_2"/>
    <property type="match status" value="1"/>
</dbReference>
<dbReference type="PANTHER" id="PTHR34512">
    <property type="entry name" value="CELL SURFACE PROTEIN"/>
    <property type="match status" value="1"/>
</dbReference>
<evidence type="ECO:0000313" key="3">
    <source>
        <dbReference type="EMBL" id="MBB4696297.1"/>
    </source>
</evidence>
<feature type="chain" id="PRO_5031540862" evidence="1">
    <location>
        <begin position="21"/>
        <end position="366"/>
    </location>
</feature>
<dbReference type="EMBL" id="JACHMF010000001">
    <property type="protein sequence ID" value="MBB4696297.1"/>
    <property type="molecule type" value="Genomic_DNA"/>
</dbReference>
<evidence type="ECO:0000256" key="1">
    <source>
        <dbReference type="SAM" id="SignalP"/>
    </source>
</evidence>
<dbReference type="SUPFAM" id="SSF50998">
    <property type="entry name" value="Quinoprotein alcohol dehydrogenase-like"/>
    <property type="match status" value="1"/>
</dbReference>
<keyword evidence="4" id="KW-1185">Reference proteome</keyword>
<feature type="domain" description="Pyrrolo-quinoline quinone repeat" evidence="2">
    <location>
        <begin position="88"/>
        <end position="236"/>
    </location>
</feature>
<dbReference type="Gene3D" id="2.130.10.10">
    <property type="entry name" value="YVTN repeat-like/Quinoprotein amine dehydrogenase"/>
    <property type="match status" value="1"/>
</dbReference>
<dbReference type="SMART" id="SM00564">
    <property type="entry name" value="PQQ"/>
    <property type="match status" value="5"/>
</dbReference>
<feature type="signal peptide" evidence="1">
    <location>
        <begin position="1"/>
        <end position="20"/>
    </location>
</feature>
<evidence type="ECO:0000313" key="4">
    <source>
        <dbReference type="Proteomes" id="UP000542742"/>
    </source>
</evidence>
<dbReference type="InterPro" id="IPR018391">
    <property type="entry name" value="PQQ_b-propeller_rpt"/>
</dbReference>
<keyword evidence="1" id="KW-0732">Signal</keyword>
<protein>
    <submittedName>
        <fullName evidence="3">Outer membrane protein assembly factor BamB</fullName>
    </submittedName>
</protein>
<dbReference type="Proteomes" id="UP000542742">
    <property type="component" value="Unassembled WGS sequence"/>
</dbReference>
<dbReference type="InterPro" id="IPR015943">
    <property type="entry name" value="WD40/YVTN_repeat-like_dom_sf"/>
</dbReference>
<dbReference type="InterPro" id="IPR011047">
    <property type="entry name" value="Quinoprotein_ADH-like_sf"/>
</dbReference>
<evidence type="ECO:0000259" key="2">
    <source>
        <dbReference type="Pfam" id="PF13360"/>
    </source>
</evidence>
<sequence length="366" mass="38189">MRPFAAALLVALLIPAPAVAANPGWEHPGYDAEDSFYNPNESKINASTVGTLTRRWSVALRRQEEPSCSGPSAPVVAGGSVLATDEKGISSYSALTGRLTWSFDWTDPGDSHTPSIAVSDGVVVLGSGGCNSASDPDGRLVALDLTSGRVKWRHELDPPVGSFVVDRGMIVVSGESSSDEAVTVGYRAADGRAMWQKPGYESSSVSSAGRILVTKGRSTSAISVTTGAVIWTQPVSLYAESATPTRFLVTDAATLRLVDAATGALLWVATGQQSKLLATDGRRIYRAANRTVSALDLRDGRTIWTRTLPVPASQPVRAGGLLYTGNAVLSAASGAVVKRHDGASVVIGGHLYSVADGRLAAYAPRP</sequence>
<accession>A0A7W7CX66</accession>
<dbReference type="PANTHER" id="PTHR34512:SF30">
    <property type="entry name" value="OUTER MEMBRANE PROTEIN ASSEMBLY FACTOR BAMB"/>
    <property type="match status" value="1"/>
</dbReference>
<organism evidence="3 4">
    <name type="scientific">Paractinoplanes abujensis</name>
    <dbReference type="NCBI Taxonomy" id="882441"/>
    <lineage>
        <taxon>Bacteria</taxon>
        <taxon>Bacillati</taxon>
        <taxon>Actinomycetota</taxon>
        <taxon>Actinomycetes</taxon>
        <taxon>Micromonosporales</taxon>
        <taxon>Micromonosporaceae</taxon>
        <taxon>Paractinoplanes</taxon>
    </lineage>
</organism>
<dbReference type="AlphaFoldDB" id="A0A7W7CX66"/>
<dbReference type="InterPro" id="IPR002372">
    <property type="entry name" value="PQQ_rpt_dom"/>
</dbReference>
<reference evidence="3 4" key="1">
    <citation type="submission" date="2020-08" db="EMBL/GenBank/DDBJ databases">
        <title>Sequencing the genomes of 1000 actinobacteria strains.</title>
        <authorList>
            <person name="Klenk H.-P."/>
        </authorList>
    </citation>
    <scope>NUCLEOTIDE SEQUENCE [LARGE SCALE GENOMIC DNA]</scope>
    <source>
        <strain evidence="3 4">DSM 45518</strain>
    </source>
</reference>
<proteinExistence type="predicted"/>
<comment type="caution">
    <text evidence="3">The sequence shown here is derived from an EMBL/GenBank/DDBJ whole genome shotgun (WGS) entry which is preliminary data.</text>
</comment>
<name>A0A7W7CX66_9ACTN</name>
<gene>
    <name evidence="3" type="ORF">BKA14_006445</name>
</gene>
<dbReference type="RefSeq" id="WP_184954557.1">
    <property type="nucleotide sequence ID" value="NZ_BOMC01000059.1"/>
</dbReference>